<feature type="domain" description="MCM C-terminal AAA(+) ATPase" evidence="4">
    <location>
        <begin position="308"/>
        <end position="436"/>
    </location>
</feature>
<keyword evidence="3" id="KW-0238">DNA-binding</keyword>
<accession>A0A183B5F6</accession>
<dbReference type="InterPro" id="IPR031327">
    <property type="entry name" value="MCM"/>
</dbReference>
<dbReference type="WBParaSite" id="ECPE_0001448101-mRNA-1">
    <property type="protein sequence ID" value="ECPE_0001448101-mRNA-1"/>
    <property type="gene ID" value="ECPE_0001448101"/>
</dbReference>
<reference evidence="5 6" key="2">
    <citation type="submission" date="2018-11" db="EMBL/GenBank/DDBJ databases">
        <authorList>
            <consortium name="Pathogen Informatics"/>
        </authorList>
    </citation>
    <scope>NUCLEOTIDE SEQUENCE [LARGE SCALE GENOMIC DNA]</scope>
    <source>
        <strain evidence="5 6">Egypt</strain>
    </source>
</reference>
<gene>
    <name evidence="5" type="ORF">ECPE_LOCUS14441</name>
</gene>
<dbReference type="SUPFAM" id="SSF52540">
    <property type="entry name" value="P-loop containing nucleoside triphosphate hydrolases"/>
    <property type="match status" value="1"/>
</dbReference>
<evidence type="ECO:0000256" key="3">
    <source>
        <dbReference type="RuleBase" id="RU004070"/>
    </source>
</evidence>
<protein>
    <submittedName>
        <fullName evidence="7">MCM domain-containing protein</fullName>
    </submittedName>
</protein>
<evidence type="ECO:0000259" key="4">
    <source>
        <dbReference type="PROSITE" id="PS50051"/>
    </source>
</evidence>
<dbReference type="EMBL" id="UZAN01057578">
    <property type="protein sequence ID" value="VDP91713.1"/>
    <property type="molecule type" value="Genomic_DNA"/>
</dbReference>
<keyword evidence="2 3" id="KW-0067">ATP-binding</keyword>
<comment type="similarity">
    <text evidence="3">Belongs to the MCM family.</text>
</comment>
<dbReference type="Pfam" id="PF00493">
    <property type="entry name" value="MCM"/>
    <property type="match status" value="1"/>
</dbReference>
<dbReference type="GO" id="GO:0042555">
    <property type="term" value="C:MCM complex"/>
    <property type="evidence" value="ECO:0007669"/>
    <property type="project" value="TreeGrafter"/>
</dbReference>
<dbReference type="SUPFAM" id="SSF50249">
    <property type="entry name" value="Nucleic acid-binding proteins"/>
    <property type="match status" value="1"/>
</dbReference>
<evidence type="ECO:0000256" key="2">
    <source>
        <dbReference type="ARBA" id="ARBA00022840"/>
    </source>
</evidence>
<dbReference type="SMART" id="SM00350">
    <property type="entry name" value="MCM"/>
    <property type="match status" value="1"/>
</dbReference>
<reference evidence="7" key="1">
    <citation type="submission" date="2016-06" db="UniProtKB">
        <authorList>
            <consortium name="WormBaseParasite"/>
        </authorList>
    </citation>
    <scope>IDENTIFICATION</scope>
</reference>
<dbReference type="Gene3D" id="2.40.50.140">
    <property type="entry name" value="Nucleic acid-binding proteins"/>
    <property type="match status" value="1"/>
</dbReference>
<dbReference type="Proteomes" id="UP000272942">
    <property type="component" value="Unassembled WGS sequence"/>
</dbReference>
<dbReference type="GO" id="GO:0016787">
    <property type="term" value="F:hydrolase activity"/>
    <property type="evidence" value="ECO:0007669"/>
    <property type="project" value="UniProtKB-KW"/>
</dbReference>
<proteinExistence type="inferred from homology"/>
<dbReference type="InterPro" id="IPR012340">
    <property type="entry name" value="NA-bd_OB-fold"/>
</dbReference>
<dbReference type="InterPro" id="IPR027417">
    <property type="entry name" value="P-loop_NTPase"/>
</dbReference>
<organism evidence="7">
    <name type="scientific">Echinostoma caproni</name>
    <dbReference type="NCBI Taxonomy" id="27848"/>
    <lineage>
        <taxon>Eukaryota</taxon>
        <taxon>Metazoa</taxon>
        <taxon>Spiralia</taxon>
        <taxon>Lophotrochozoa</taxon>
        <taxon>Platyhelminthes</taxon>
        <taxon>Trematoda</taxon>
        <taxon>Digenea</taxon>
        <taxon>Plagiorchiida</taxon>
        <taxon>Echinostomata</taxon>
        <taxon>Echinostomatoidea</taxon>
        <taxon>Echinostomatidae</taxon>
        <taxon>Echinostoma</taxon>
    </lineage>
</organism>
<dbReference type="InterPro" id="IPR033762">
    <property type="entry name" value="MCM_OB"/>
</dbReference>
<dbReference type="AlphaFoldDB" id="A0A183B5F6"/>
<name>A0A183B5F6_9TREM</name>
<evidence type="ECO:0000313" key="6">
    <source>
        <dbReference type="Proteomes" id="UP000272942"/>
    </source>
</evidence>
<dbReference type="Gene3D" id="3.40.50.300">
    <property type="entry name" value="P-loop containing nucleotide triphosphate hydrolases"/>
    <property type="match status" value="1"/>
</dbReference>
<evidence type="ECO:0000313" key="5">
    <source>
        <dbReference type="EMBL" id="VDP91713.1"/>
    </source>
</evidence>
<keyword evidence="6" id="KW-1185">Reference proteome</keyword>
<evidence type="ECO:0000256" key="1">
    <source>
        <dbReference type="ARBA" id="ARBA00022741"/>
    </source>
</evidence>
<dbReference type="GO" id="GO:0017116">
    <property type="term" value="F:single-stranded DNA helicase activity"/>
    <property type="evidence" value="ECO:0007669"/>
    <property type="project" value="TreeGrafter"/>
</dbReference>
<sequence>MRSYYSNTSTRIRIYSEESWAFELGSRVLQGCQLSLMLFNFVVDWIMSYSMEGYQGVQIPPNLWPTDLEFADDIVIFGEDMSNLQVIVGRISLQVSEIGLVFSELLLVRPHDTLCLLDDGLRVALDADRFTGESGSQSTKRSYRHVHVRLTALPVIPEVHRNTIPWSVDVGKFIALRATAKNYQEIRVHERFRCLAVGLMPRSIAVCLEDDLLETVKPGDDVVVNGIVIRRWRAPYDGAPCEITLAIKANYIENLSELKTGMSSNRLSTERIVEFERFWSENSTTWARALEARNQLVRSICPNVCVDGSLGSTELKSRVRGSPHILLIGDPGTAKSVLLRAATDLSSRAVLTAATGTTAAGLTATAVRDSHGWTLDAGALVLADGGLCAIDEFTALHGTHRAAVHEAMEQQTISLAKAGLMARLNCRCSVLAAANPPHLCTGLSGS</sequence>
<dbReference type="OrthoDB" id="271325at2759"/>
<dbReference type="GO" id="GO:0005634">
    <property type="term" value="C:nucleus"/>
    <property type="evidence" value="ECO:0007669"/>
    <property type="project" value="UniProtKB-SubCell"/>
</dbReference>
<dbReference type="GO" id="GO:0000724">
    <property type="term" value="P:double-strand break repair via homologous recombination"/>
    <property type="evidence" value="ECO:0007669"/>
    <property type="project" value="TreeGrafter"/>
</dbReference>
<dbReference type="PROSITE" id="PS50051">
    <property type="entry name" value="MCM_2"/>
    <property type="match status" value="1"/>
</dbReference>
<dbReference type="GO" id="GO:0005524">
    <property type="term" value="F:ATP binding"/>
    <property type="evidence" value="ECO:0007669"/>
    <property type="project" value="UniProtKB-KW"/>
</dbReference>
<dbReference type="GO" id="GO:0003697">
    <property type="term" value="F:single-stranded DNA binding"/>
    <property type="evidence" value="ECO:0007669"/>
    <property type="project" value="TreeGrafter"/>
</dbReference>
<dbReference type="PANTHER" id="PTHR11630:SF48">
    <property type="entry name" value="DNA HELICASE MCM9"/>
    <property type="match status" value="1"/>
</dbReference>
<keyword evidence="1 3" id="KW-0547">Nucleotide-binding</keyword>
<evidence type="ECO:0000313" key="7">
    <source>
        <dbReference type="WBParaSite" id="ECPE_0001448101-mRNA-1"/>
    </source>
</evidence>
<dbReference type="Pfam" id="PF17207">
    <property type="entry name" value="MCM_OB"/>
    <property type="match status" value="1"/>
</dbReference>
<dbReference type="PANTHER" id="PTHR11630">
    <property type="entry name" value="DNA REPLICATION LICENSING FACTOR MCM FAMILY MEMBER"/>
    <property type="match status" value="1"/>
</dbReference>
<dbReference type="InterPro" id="IPR001208">
    <property type="entry name" value="MCM_dom"/>
</dbReference>
<dbReference type="PRINTS" id="PR01657">
    <property type="entry name" value="MCMFAMILY"/>
</dbReference>